<sequence>MTGRNTRGEPHVHEDRGGRGTVQADRRMLVRQVGQESPAAAGRHPAPAAVQQLAVVGGHPVGMLGLCGALAGTHQLSRLSASTPRGVVIADLSCAGCAPTADELAQLARDHQLVLLVGQGTLGLAEEAVVRGALAAVGAWEPVAELRRVVRSAAAGEPCSTAAVRAASARVREVRGLLSRQEQEVLRLYGADLPVKTVARRMGITVGTAKEYLKRLRAKLASRGIAVSTKVDLRVLAEELGLLSPAQRCGTGTPAVDLRTLREVAG</sequence>
<proteinExistence type="inferred from homology"/>
<evidence type="ECO:0000256" key="2">
    <source>
        <dbReference type="ARBA" id="ARBA00023015"/>
    </source>
</evidence>
<dbReference type="InterPro" id="IPR013249">
    <property type="entry name" value="RNA_pol_sigma70_r4_t2"/>
</dbReference>
<dbReference type="InterPro" id="IPR036388">
    <property type="entry name" value="WH-like_DNA-bd_sf"/>
</dbReference>
<dbReference type="Proteomes" id="UP000321234">
    <property type="component" value="Unassembled WGS sequence"/>
</dbReference>
<keyword evidence="3" id="KW-0731">Sigma factor</keyword>
<dbReference type="GO" id="GO:0006352">
    <property type="term" value="P:DNA-templated transcription initiation"/>
    <property type="evidence" value="ECO:0007669"/>
    <property type="project" value="InterPro"/>
</dbReference>
<keyword evidence="2" id="KW-0805">Transcription regulation</keyword>
<evidence type="ECO:0000256" key="1">
    <source>
        <dbReference type="ARBA" id="ARBA00010641"/>
    </source>
</evidence>
<dbReference type="Gene3D" id="1.10.10.10">
    <property type="entry name" value="Winged helix-like DNA-binding domain superfamily/Winged helix DNA-binding domain"/>
    <property type="match status" value="1"/>
</dbReference>
<evidence type="ECO:0000256" key="5">
    <source>
        <dbReference type="SAM" id="MobiDB-lite"/>
    </source>
</evidence>
<comment type="caution">
    <text evidence="7">The sequence shown here is derived from an EMBL/GenBank/DDBJ whole genome shotgun (WGS) entry which is preliminary data.</text>
</comment>
<evidence type="ECO:0000259" key="6">
    <source>
        <dbReference type="SMART" id="SM00421"/>
    </source>
</evidence>
<dbReference type="InterPro" id="IPR016032">
    <property type="entry name" value="Sig_transdc_resp-reg_C-effctor"/>
</dbReference>
<feature type="domain" description="HTH luxR-type" evidence="6">
    <location>
        <begin position="175"/>
        <end position="237"/>
    </location>
</feature>
<evidence type="ECO:0000313" key="7">
    <source>
        <dbReference type="EMBL" id="TXR56291.1"/>
    </source>
</evidence>
<gene>
    <name evidence="7" type="ORF">FMM08_09205</name>
</gene>
<keyword evidence="8" id="KW-1185">Reference proteome</keyword>
<evidence type="ECO:0000256" key="4">
    <source>
        <dbReference type="ARBA" id="ARBA00023163"/>
    </source>
</evidence>
<feature type="region of interest" description="Disordered" evidence="5">
    <location>
        <begin position="1"/>
        <end position="24"/>
    </location>
</feature>
<protein>
    <submittedName>
        <fullName evidence="7">Response regulator transcription factor</fullName>
    </submittedName>
</protein>
<keyword evidence="4" id="KW-0804">Transcription</keyword>
<evidence type="ECO:0000256" key="3">
    <source>
        <dbReference type="ARBA" id="ARBA00023082"/>
    </source>
</evidence>
<dbReference type="OrthoDB" id="3171335at2"/>
<dbReference type="SMART" id="SM00421">
    <property type="entry name" value="HTH_LUXR"/>
    <property type="match status" value="1"/>
</dbReference>
<organism evidence="7 8">
    <name type="scientific">Quadrisphaera setariae</name>
    <dbReference type="NCBI Taxonomy" id="2593304"/>
    <lineage>
        <taxon>Bacteria</taxon>
        <taxon>Bacillati</taxon>
        <taxon>Actinomycetota</taxon>
        <taxon>Actinomycetes</taxon>
        <taxon>Kineosporiales</taxon>
        <taxon>Kineosporiaceae</taxon>
        <taxon>Quadrisphaera</taxon>
    </lineage>
</organism>
<comment type="similarity">
    <text evidence="1">Belongs to the sigma-70 factor family. ECF subfamily.</text>
</comment>
<dbReference type="GO" id="GO:0003677">
    <property type="term" value="F:DNA binding"/>
    <property type="evidence" value="ECO:0007669"/>
    <property type="project" value="InterPro"/>
</dbReference>
<dbReference type="GO" id="GO:0016987">
    <property type="term" value="F:sigma factor activity"/>
    <property type="evidence" value="ECO:0007669"/>
    <property type="project" value="UniProtKB-KW"/>
</dbReference>
<dbReference type="EMBL" id="VKAC01000005">
    <property type="protein sequence ID" value="TXR56291.1"/>
    <property type="molecule type" value="Genomic_DNA"/>
</dbReference>
<name>A0A5C8ZGM6_9ACTN</name>
<accession>A0A5C8ZGM6</accession>
<dbReference type="InterPro" id="IPR000792">
    <property type="entry name" value="Tscrpt_reg_LuxR_C"/>
</dbReference>
<dbReference type="SUPFAM" id="SSF46894">
    <property type="entry name" value="C-terminal effector domain of the bipartite response regulators"/>
    <property type="match status" value="1"/>
</dbReference>
<evidence type="ECO:0000313" key="8">
    <source>
        <dbReference type="Proteomes" id="UP000321234"/>
    </source>
</evidence>
<dbReference type="Pfam" id="PF08281">
    <property type="entry name" value="Sigma70_r4_2"/>
    <property type="match status" value="1"/>
</dbReference>
<reference evidence="7 8" key="1">
    <citation type="submission" date="2019-07" db="EMBL/GenBank/DDBJ databases">
        <title>Quadrisphaera sp. strain DD2A genome sequencing and assembly.</title>
        <authorList>
            <person name="Kim I."/>
        </authorList>
    </citation>
    <scope>NUCLEOTIDE SEQUENCE [LARGE SCALE GENOMIC DNA]</scope>
    <source>
        <strain evidence="7 8">DD2A</strain>
    </source>
</reference>
<dbReference type="AlphaFoldDB" id="A0A5C8ZGM6"/>